<evidence type="ECO:0000313" key="1">
    <source>
        <dbReference type="EMBL" id="KAH3717271.1"/>
    </source>
</evidence>
<accession>A0A9D4C529</accession>
<protein>
    <submittedName>
        <fullName evidence="1">Uncharacterized protein</fullName>
    </submittedName>
</protein>
<dbReference type="EMBL" id="JAIWYP010000013">
    <property type="protein sequence ID" value="KAH3717271.1"/>
    <property type="molecule type" value="Genomic_DNA"/>
</dbReference>
<dbReference type="AlphaFoldDB" id="A0A9D4C529"/>
<evidence type="ECO:0000313" key="2">
    <source>
        <dbReference type="Proteomes" id="UP000828390"/>
    </source>
</evidence>
<keyword evidence="2" id="KW-1185">Reference proteome</keyword>
<sequence>MSKSVITVVEYGHIDDISSISRGSKYHESELEHLETCSDSSADSVDKELKWLDTKAKKHIVPDRGDRLKVQRNYTTDKCIMMNY</sequence>
<reference evidence="1" key="2">
    <citation type="submission" date="2020-11" db="EMBL/GenBank/DDBJ databases">
        <authorList>
            <person name="McCartney M.A."/>
            <person name="Auch B."/>
            <person name="Kono T."/>
            <person name="Mallez S."/>
            <person name="Becker A."/>
            <person name="Gohl D.M."/>
            <person name="Silverstein K.A.T."/>
            <person name="Koren S."/>
            <person name="Bechman K.B."/>
            <person name="Herman A."/>
            <person name="Abrahante J.E."/>
            <person name="Garbe J."/>
        </authorList>
    </citation>
    <scope>NUCLEOTIDE SEQUENCE</scope>
    <source>
        <strain evidence="1">Duluth1</strain>
        <tissue evidence="1">Whole animal</tissue>
    </source>
</reference>
<name>A0A9D4C529_DREPO</name>
<dbReference type="Proteomes" id="UP000828390">
    <property type="component" value="Unassembled WGS sequence"/>
</dbReference>
<comment type="caution">
    <text evidence="1">The sequence shown here is derived from an EMBL/GenBank/DDBJ whole genome shotgun (WGS) entry which is preliminary data.</text>
</comment>
<reference evidence="1" key="1">
    <citation type="journal article" date="2019" name="bioRxiv">
        <title>The Genome of the Zebra Mussel, Dreissena polymorpha: A Resource for Invasive Species Research.</title>
        <authorList>
            <person name="McCartney M.A."/>
            <person name="Auch B."/>
            <person name="Kono T."/>
            <person name="Mallez S."/>
            <person name="Zhang Y."/>
            <person name="Obille A."/>
            <person name="Becker A."/>
            <person name="Abrahante J.E."/>
            <person name="Garbe J."/>
            <person name="Badalamenti J.P."/>
            <person name="Herman A."/>
            <person name="Mangelson H."/>
            <person name="Liachko I."/>
            <person name="Sullivan S."/>
            <person name="Sone E.D."/>
            <person name="Koren S."/>
            <person name="Silverstein K.A.T."/>
            <person name="Beckman K.B."/>
            <person name="Gohl D.M."/>
        </authorList>
    </citation>
    <scope>NUCLEOTIDE SEQUENCE</scope>
    <source>
        <strain evidence="1">Duluth1</strain>
        <tissue evidence="1">Whole animal</tissue>
    </source>
</reference>
<proteinExistence type="predicted"/>
<gene>
    <name evidence="1" type="ORF">DPMN_060053</name>
</gene>
<organism evidence="1 2">
    <name type="scientific">Dreissena polymorpha</name>
    <name type="common">Zebra mussel</name>
    <name type="synonym">Mytilus polymorpha</name>
    <dbReference type="NCBI Taxonomy" id="45954"/>
    <lineage>
        <taxon>Eukaryota</taxon>
        <taxon>Metazoa</taxon>
        <taxon>Spiralia</taxon>
        <taxon>Lophotrochozoa</taxon>
        <taxon>Mollusca</taxon>
        <taxon>Bivalvia</taxon>
        <taxon>Autobranchia</taxon>
        <taxon>Heteroconchia</taxon>
        <taxon>Euheterodonta</taxon>
        <taxon>Imparidentia</taxon>
        <taxon>Neoheterodontei</taxon>
        <taxon>Myida</taxon>
        <taxon>Dreissenoidea</taxon>
        <taxon>Dreissenidae</taxon>
        <taxon>Dreissena</taxon>
    </lineage>
</organism>